<dbReference type="PROSITE" id="PS01182">
    <property type="entry name" value="GLYCOSYL_HYDROL_F35"/>
    <property type="match status" value="1"/>
</dbReference>
<dbReference type="EC" id="3.2.1.23" evidence="4 11"/>
<evidence type="ECO:0000256" key="10">
    <source>
        <dbReference type="ARBA" id="ARBA00023295"/>
    </source>
</evidence>
<keyword evidence="7" id="KW-0732">Signal</keyword>
<evidence type="ECO:0000256" key="12">
    <source>
        <dbReference type="RuleBase" id="RU003679"/>
    </source>
</evidence>
<evidence type="ECO:0000256" key="3">
    <source>
        <dbReference type="ARBA" id="ARBA00009809"/>
    </source>
</evidence>
<dbReference type="InterPro" id="IPR043159">
    <property type="entry name" value="Lectin_gal-bd_sf"/>
</dbReference>
<dbReference type="PROSITE" id="PS50228">
    <property type="entry name" value="SUEL_LECTIN"/>
    <property type="match status" value="1"/>
</dbReference>
<dbReference type="InterPro" id="IPR017853">
    <property type="entry name" value="GH"/>
</dbReference>
<dbReference type="PANTHER" id="PTHR23421">
    <property type="entry name" value="BETA-GALACTOSIDASE RELATED"/>
    <property type="match status" value="1"/>
</dbReference>
<comment type="caution">
    <text evidence="15">The sequence shown here is derived from an EMBL/GenBank/DDBJ whole genome shotgun (WGS) entry which is preliminary data.</text>
</comment>
<evidence type="ECO:0000259" key="14">
    <source>
        <dbReference type="PROSITE" id="PS50228"/>
    </source>
</evidence>
<sequence length="831" mass="93758">MFAVQCNNFVVYYFICLNNSAVSFYLTTGIFREREREREREEEMVWFGCWIALLVVVGGGTTVVVGGANVSYDGRSLIIDGKRTILFSGSIHYARSTPDMWPSLIAKAKQGGLDAIQTYVFWNLHEPQPGQYDFSGRNDVISFIKQVQQQGLYVSLRIGPFIEAEWTYGGLPFWLHDVPGIVFRTNNEPFKLYMQNFTTKIVNMMKEENLFASQGGPIILSQIENEYQNVEGSFHDDGRQYVNWTATMAVGQNTNEPWMMCKQDDAPDPVINTCNGMRCEETWKGPNSPNKPSLWTENWTSFLQGFGDDAYLRSAEDLAFHTTLFIIKMNGTFVNYYMYHGGTNFGHTSAAFIITGYYDQAPLDEYGIIRQPKFGHLKEMHAALKQSLQPLLYGDLAIEHLGEKQDAYVYTRSSGECAAFLLNNNSRESVNVVFRNMHYTLPPTSISILPDCRTVVFNTAMVNTQVSTRAMQPIIRFTSAEQWEEFTEVIPEFDQTSLRFNGLMEQMNTTKDSSDYLWYTLRVENNFSEDQPMLRVNSNGHVLHAYVNGDLVGAGHGTRKFTNFTLENTVSFSNGSNNVSLLSVMVGLPDSGAFMERRRAGLQEVMIQDQNVSSSLWGYQVGLLGEKLSVYTEVGSSHVSWSEYSSPGTLTWYKTIFDSPRGNESIALNLGSMGKGEVWINGQSTNVPRSFLQPTGNLLVLFEEEYGNPLNISLDTVSINKVCGHVSDAHPPRINPWGAHRRYPWRPRPRVHIWCPHNRIISRIIFASHGNPSGDCERYSIGKCHSPTSRRVVEKACLGKRQCSISHTVETFGGDPCPGTPKTLLVDARCE</sequence>
<dbReference type="CDD" id="cd22842">
    <property type="entry name" value="Gal_Rha_Lectin_BGal"/>
    <property type="match status" value="1"/>
</dbReference>
<comment type="similarity">
    <text evidence="3 12">Belongs to the glycosyl hydrolase 35 family.</text>
</comment>
<keyword evidence="9" id="KW-0325">Glycoprotein</keyword>
<dbReference type="InterPro" id="IPR041392">
    <property type="entry name" value="GHD"/>
</dbReference>
<keyword evidence="13" id="KW-0812">Transmembrane</keyword>
<dbReference type="Gene3D" id="2.60.120.740">
    <property type="match status" value="1"/>
</dbReference>
<evidence type="ECO:0000256" key="7">
    <source>
        <dbReference type="ARBA" id="ARBA00022729"/>
    </source>
</evidence>
<keyword evidence="13" id="KW-0472">Membrane</keyword>
<dbReference type="FunFam" id="3.20.20.80:FF:000098">
    <property type="entry name" value="Beta-galactosidase"/>
    <property type="match status" value="1"/>
</dbReference>
<dbReference type="Pfam" id="PF21467">
    <property type="entry name" value="BetaGal_gal-bd"/>
    <property type="match status" value="1"/>
</dbReference>
<keyword evidence="13" id="KW-1133">Transmembrane helix</keyword>
<evidence type="ECO:0000256" key="6">
    <source>
        <dbReference type="ARBA" id="ARBA00022525"/>
    </source>
</evidence>
<organism evidence="15 16">
    <name type="scientific">Lactuca virosa</name>
    <dbReference type="NCBI Taxonomy" id="75947"/>
    <lineage>
        <taxon>Eukaryota</taxon>
        <taxon>Viridiplantae</taxon>
        <taxon>Streptophyta</taxon>
        <taxon>Embryophyta</taxon>
        <taxon>Tracheophyta</taxon>
        <taxon>Spermatophyta</taxon>
        <taxon>Magnoliopsida</taxon>
        <taxon>eudicotyledons</taxon>
        <taxon>Gunneridae</taxon>
        <taxon>Pentapetalae</taxon>
        <taxon>asterids</taxon>
        <taxon>campanulids</taxon>
        <taxon>Asterales</taxon>
        <taxon>Asteraceae</taxon>
        <taxon>Cichorioideae</taxon>
        <taxon>Cichorieae</taxon>
        <taxon>Lactucinae</taxon>
        <taxon>Lactuca</taxon>
    </lineage>
</organism>
<dbReference type="AlphaFoldDB" id="A0AAU9M8L0"/>
<gene>
    <name evidence="15" type="ORF">LVIROSA_LOCUS9221</name>
</gene>
<keyword evidence="5" id="KW-0052">Apoplast</keyword>
<evidence type="ECO:0000256" key="13">
    <source>
        <dbReference type="SAM" id="Phobius"/>
    </source>
</evidence>
<evidence type="ECO:0000256" key="4">
    <source>
        <dbReference type="ARBA" id="ARBA00012756"/>
    </source>
</evidence>
<evidence type="ECO:0000256" key="2">
    <source>
        <dbReference type="ARBA" id="ARBA00004271"/>
    </source>
</evidence>
<dbReference type="Pfam" id="PF02140">
    <property type="entry name" value="SUEL_Lectin"/>
    <property type="match status" value="1"/>
</dbReference>
<dbReference type="GO" id="GO:0030246">
    <property type="term" value="F:carbohydrate binding"/>
    <property type="evidence" value="ECO:0007669"/>
    <property type="project" value="InterPro"/>
</dbReference>
<dbReference type="InterPro" id="IPR031330">
    <property type="entry name" value="Gly_Hdrlase_35_cat"/>
</dbReference>
<dbReference type="InterPro" id="IPR000922">
    <property type="entry name" value="Lectin_gal-bd_dom"/>
</dbReference>
<name>A0AAU9M8L0_9ASTR</name>
<dbReference type="SUPFAM" id="SSF51445">
    <property type="entry name" value="(Trans)glycosidases"/>
    <property type="match status" value="1"/>
</dbReference>
<dbReference type="PRINTS" id="PR00742">
    <property type="entry name" value="GLHYDRLASE35"/>
</dbReference>
<dbReference type="InterPro" id="IPR048913">
    <property type="entry name" value="BetaGal_gal-bd"/>
</dbReference>
<evidence type="ECO:0000256" key="8">
    <source>
        <dbReference type="ARBA" id="ARBA00022801"/>
    </source>
</evidence>
<dbReference type="Pfam" id="PF01301">
    <property type="entry name" value="Glyco_hydro_35"/>
    <property type="match status" value="1"/>
</dbReference>
<keyword evidence="10 11" id="KW-0326">Glycosidase</keyword>
<evidence type="ECO:0000256" key="11">
    <source>
        <dbReference type="RuleBase" id="RU000675"/>
    </source>
</evidence>
<dbReference type="GO" id="GO:0005975">
    <property type="term" value="P:carbohydrate metabolic process"/>
    <property type="evidence" value="ECO:0007669"/>
    <property type="project" value="InterPro"/>
</dbReference>
<evidence type="ECO:0000313" key="16">
    <source>
        <dbReference type="Proteomes" id="UP001157418"/>
    </source>
</evidence>
<comment type="subcellular location">
    <subcellularLocation>
        <location evidence="2">Secreted</location>
        <location evidence="2">Extracellular space</location>
        <location evidence="2">Apoplast</location>
    </subcellularLocation>
</comment>
<dbReference type="EMBL" id="CAKMRJ010001112">
    <property type="protein sequence ID" value="CAH1421846.1"/>
    <property type="molecule type" value="Genomic_DNA"/>
</dbReference>
<comment type="catalytic activity">
    <reaction evidence="1 11">
        <text>Hydrolysis of terminal non-reducing beta-D-galactose residues in beta-D-galactosides.</text>
        <dbReference type="EC" id="3.2.1.23"/>
    </reaction>
</comment>
<dbReference type="GO" id="GO:0004565">
    <property type="term" value="F:beta-galactosidase activity"/>
    <property type="evidence" value="ECO:0007669"/>
    <property type="project" value="UniProtKB-EC"/>
</dbReference>
<dbReference type="Gene3D" id="2.60.120.260">
    <property type="entry name" value="Galactose-binding domain-like"/>
    <property type="match status" value="1"/>
</dbReference>
<dbReference type="Pfam" id="PF17834">
    <property type="entry name" value="GHD"/>
    <property type="match status" value="1"/>
</dbReference>
<evidence type="ECO:0000256" key="9">
    <source>
        <dbReference type="ARBA" id="ARBA00023180"/>
    </source>
</evidence>
<dbReference type="GO" id="GO:0048046">
    <property type="term" value="C:apoplast"/>
    <property type="evidence" value="ECO:0007669"/>
    <property type="project" value="UniProtKB-SubCell"/>
</dbReference>
<keyword evidence="8 11" id="KW-0378">Hydrolase</keyword>
<proteinExistence type="inferred from homology"/>
<reference evidence="15 16" key="1">
    <citation type="submission" date="2022-01" db="EMBL/GenBank/DDBJ databases">
        <authorList>
            <person name="Xiong W."/>
            <person name="Schranz E."/>
        </authorList>
    </citation>
    <scope>NUCLEOTIDE SEQUENCE [LARGE SCALE GENOMIC DNA]</scope>
</reference>
<evidence type="ECO:0000256" key="5">
    <source>
        <dbReference type="ARBA" id="ARBA00022523"/>
    </source>
</evidence>
<feature type="transmembrane region" description="Helical" evidence="13">
    <location>
        <begin position="12"/>
        <end position="32"/>
    </location>
</feature>
<dbReference type="SUPFAM" id="SSF49785">
    <property type="entry name" value="Galactose-binding domain-like"/>
    <property type="match status" value="2"/>
</dbReference>
<keyword evidence="16" id="KW-1185">Reference proteome</keyword>
<accession>A0AAU9M8L0</accession>
<dbReference type="FunFam" id="2.60.120.260:FF:000142">
    <property type="entry name" value="Beta-galactosidase"/>
    <property type="match status" value="1"/>
</dbReference>
<dbReference type="InterPro" id="IPR019801">
    <property type="entry name" value="Glyco_hydro_35_CS"/>
</dbReference>
<dbReference type="Gene3D" id="3.20.20.80">
    <property type="entry name" value="Glycosidases"/>
    <property type="match status" value="1"/>
</dbReference>
<evidence type="ECO:0000256" key="1">
    <source>
        <dbReference type="ARBA" id="ARBA00001412"/>
    </source>
</evidence>
<evidence type="ECO:0000313" key="15">
    <source>
        <dbReference type="EMBL" id="CAH1421846.1"/>
    </source>
</evidence>
<dbReference type="Proteomes" id="UP001157418">
    <property type="component" value="Unassembled WGS sequence"/>
</dbReference>
<feature type="domain" description="SUEL-type lectin" evidence="14">
    <location>
        <begin position="745"/>
        <end position="831"/>
    </location>
</feature>
<protein>
    <recommendedName>
        <fullName evidence="4 11">Beta-galactosidase</fullName>
        <ecNumber evidence="4 11">3.2.1.23</ecNumber>
    </recommendedName>
</protein>
<dbReference type="InterPro" id="IPR001944">
    <property type="entry name" value="Glycoside_Hdrlase_35"/>
</dbReference>
<feature type="transmembrane region" description="Helical" evidence="13">
    <location>
        <begin position="44"/>
        <end position="68"/>
    </location>
</feature>
<dbReference type="FunFam" id="2.60.120.740:FF:000002">
    <property type="entry name" value="Beta-galactosidase"/>
    <property type="match status" value="1"/>
</dbReference>
<dbReference type="InterPro" id="IPR008979">
    <property type="entry name" value="Galactose-bd-like_sf"/>
</dbReference>
<keyword evidence="6" id="KW-0964">Secreted</keyword>